<feature type="transmembrane region" description="Helical" evidence="11">
    <location>
        <begin position="107"/>
        <end position="123"/>
    </location>
</feature>
<comment type="function">
    <text evidence="1 11">Converts heme B (protoheme IX) to heme O by substitution of the vinyl group on carbon 2 of heme B porphyrin ring with a hydroxyethyl farnesyl side group.</text>
</comment>
<evidence type="ECO:0000256" key="8">
    <source>
        <dbReference type="ARBA" id="ARBA00023133"/>
    </source>
</evidence>
<dbReference type="GO" id="GO:0005886">
    <property type="term" value="C:plasma membrane"/>
    <property type="evidence" value="ECO:0007669"/>
    <property type="project" value="UniProtKB-SubCell"/>
</dbReference>
<feature type="transmembrane region" description="Helical" evidence="11">
    <location>
        <begin position="83"/>
        <end position="101"/>
    </location>
</feature>
<feature type="transmembrane region" description="Helical" evidence="11">
    <location>
        <begin position="261"/>
        <end position="280"/>
    </location>
</feature>
<dbReference type="HAMAP" id="MF_00154">
    <property type="entry name" value="CyoE_CtaB"/>
    <property type="match status" value="1"/>
</dbReference>
<feature type="transmembrane region" description="Helical" evidence="11">
    <location>
        <begin position="202"/>
        <end position="222"/>
    </location>
</feature>
<dbReference type="GO" id="GO:0008495">
    <property type="term" value="F:protoheme IX farnesyltransferase activity"/>
    <property type="evidence" value="ECO:0007669"/>
    <property type="project" value="UniProtKB-UniRule"/>
</dbReference>
<organism evidence="13">
    <name type="scientific">Geoglobus ahangari</name>
    <dbReference type="NCBI Taxonomy" id="113653"/>
    <lineage>
        <taxon>Archaea</taxon>
        <taxon>Methanobacteriati</taxon>
        <taxon>Methanobacteriota</taxon>
        <taxon>Archaeoglobi</taxon>
        <taxon>Archaeoglobales</taxon>
        <taxon>Archaeoglobaceae</taxon>
        <taxon>Geoglobus</taxon>
    </lineage>
</organism>
<comment type="similarity">
    <text evidence="11">Belongs to the UbiA prenyltransferase family. Protoheme IX farnesyltransferase subfamily.</text>
</comment>
<dbReference type="PROSITE" id="PS00943">
    <property type="entry name" value="UBIA"/>
    <property type="match status" value="1"/>
</dbReference>
<evidence type="ECO:0000313" key="14">
    <source>
        <dbReference type="EMBL" id="HHF48588.1"/>
    </source>
</evidence>
<evidence type="ECO:0000313" key="12">
    <source>
        <dbReference type="EMBL" id="HGE65921.1"/>
    </source>
</evidence>
<dbReference type="Pfam" id="PF01040">
    <property type="entry name" value="UbiA"/>
    <property type="match status" value="1"/>
</dbReference>
<feature type="transmembrane region" description="Helical" evidence="11">
    <location>
        <begin position="161"/>
        <end position="181"/>
    </location>
</feature>
<gene>
    <name evidence="13" type="primary">cyoE</name>
    <name evidence="11" type="synonym">ctaB</name>
    <name evidence="14" type="ORF">ENL48_05450</name>
    <name evidence="13" type="ORF">ENT89_07135</name>
    <name evidence="12" type="ORF">ENX77_02155</name>
</gene>
<comment type="caution">
    <text evidence="13">The sequence shown here is derived from an EMBL/GenBank/DDBJ whole genome shotgun (WGS) entry which is preliminary data.</text>
</comment>
<dbReference type="Gene3D" id="1.10.357.140">
    <property type="entry name" value="UbiA prenyltransferase"/>
    <property type="match status" value="1"/>
</dbReference>
<evidence type="ECO:0000256" key="3">
    <source>
        <dbReference type="ARBA" id="ARBA00004919"/>
    </source>
</evidence>
<dbReference type="InterPro" id="IPR000537">
    <property type="entry name" value="UbiA_prenyltransferase"/>
</dbReference>
<comment type="similarity">
    <text evidence="4">In the C-terminal section; belongs to the UbiA prenyltransferase family. Protoheme IX farnesyltransferase subfamily.</text>
</comment>
<feature type="transmembrane region" description="Helical" evidence="11">
    <location>
        <begin position="130"/>
        <end position="155"/>
    </location>
</feature>
<evidence type="ECO:0000256" key="10">
    <source>
        <dbReference type="ARBA" id="ARBA00047690"/>
    </source>
</evidence>
<dbReference type="AlphaFoldDB" id="A0A7C4S692"/>
<feature type="transmembrane region" description="Helical" evidence="11">
    <location>
        <begin position="33"/>
        <end position="57"/>
    </location>
</feature>
<evidence type="ECO:0000256" key="5">
    <source>
        <dbReference type="ARBA" id="ARBA00022679"/>
    </source>
</evidence>
<evidence type="ECO:0000256" key="2">
    <source>
        <dbReference type="ARBA" id="ARBA00004651"/>
    </source>
</evidence>
<dbReference type="EC" id="2.5.1.141" evidence="11"/>
<evidence type="ECO:0000256" key="4">
    <source>
        <dbReference type="ARBA" id="ARBA00010223"/>
    </source>
</evidence>
<accession>A0A7C4S692</accession>
<dbReference type="InterPro" id="IPR044878">
    <property type="entry name" value="UbiA_sf"/>
</dbReference>
<keyword evidence="6 11" id="KW-0812">Transmembrane</keyword>
<name>A0A7C4S692_9EURY</name>
<dbReference type="InterPro" id="IPR030470">
    <property type="entry name" value="UbiA_prenylTrfase_CS"/>
</dbReference>
<feature type="transmembrane region" description="Helical" evidence="11">
    <location>
        <begin position="12"/>
        <end position="27"/>
    </location>
</feature>
<evidence type="ECO:0000313" key="13">
    <source>
        <dbReference type="EMBL" id="HGU59890.1"/>
    </source>
</evidence>
<evidence type="ECO:0000256" key="9">
    <source>
        <dbReference type="ARBA" id="ARBA00023136"/>
    </source>
</evidence>
<sequence length="281" mass="31379">MKPFIEVTKPKQTMLLLVTFIVAYIVASDNINLIHFVISFSAVALAISGTTAINMVFDYDIDKIMRRTSVRPLPSGRLDKKTCLLYGFTLLVIGIIIGYVINPLFAYLLFLGFFIDILIYTILLKRKTPLSIIIGGIAGAIPSLAGWVAACGYISLEGILLASIVFLWIPSHIWYLAMYYYEDFKKAKIPAMPIVAGMQKTSWMIVLSASAMLVVTASTAFFLSFNVYLMILISMIAIYFIVKSLKFAINPSKDNAMHMFKLANITLFALYMAIFLSRVIV</sequence>
<evidence type="ECO:0000256" key="7">
    <source>
        <dbReference type="ARBA" id="ARBA00022989"/>
    </source>
</evidence>
<reference evidence="13" key="1">
    <citation type="journal article" date="2020" name="mSystems">
        <title>Genome- and Community-Level Interaction Insights into Carbon Utilization and Element Cycling Functions of Hydrothermarchaeota in Hydrothermal Sediment.</title>
        <authorList>
            <person name="Zhou Z."/>
            <person name="Liu Y."/>
            <person name="Xu W."/>
            <person name="Pan J."/>
            <person name="Luo Z.H."/>
            <person name="Li M."/>
        </authorList>
    </citation>
    <scope>NUCLEOTIDE SEQUENCE [LARGE SCALE GENOMIC DNA]</scope>
    <source>
        <strain evidence="14">SpSt-10</strain>
        <strain evidence="13">SpSt-62</strain>
        <strain evidence="12">SpSt-97</strain>
    </source>
</reference>
<dbReference type="GO" id="GO:0048034">
    <property type="term" value="P:heme O biosynthetic process"/>
    <property type="evidence" value="ECO:0007669"/>
    <property type="project" value="UniProtKB-UniRule"/>
</dbReference>
<dbReference type="InterPro" id="IPR006369">
    <property type="entry name" value="Protohaem_IX_farnesylTrfase"/>
</dbReference>
<dbReference type="NCBIfam" id="TIGR01473">
    <property type="entry name" value="cyoE_ctaB"/>
    <property type="match status" value="1"/>
</dbReference>
<proteinExistence type="inferred from homology"/>
<dbReference type="PANTHER" id="PTHR43448">
    <property type="entry name" value="PROTOHEME IX FARNESYLTRANSFERASE, MITOCHONDRIAL"/>
    <property type="match status" value="1"/>
</dbReference>
<dbReference type="PANTHER" id="PTHR43448:SF2">
    <property type="entry name" value="PROTOHEME IX FARNESYLTRANSFERASE, MITOCHONDRIAL"/>
    <property type="match status" value="1"/>
</dbReference>
<comment type="catalytic activity">
    <reaction evidence="10 11">
        <text>heme b + (2E,6E)-farnesyl diphosphate + H2O = Fe(II)-heme o + diphosphate</text>
        <dbReference type="Rhea" id="RHEA:28070"/>
        <dbReference type="ChEBI" id="CHEBI:15377"/>
        <dbReference type="ChEBI" id="CHEBI:33019"/>
        <dbReference type="ChEBI" id="CHEBI:60344"/>
        <dbReference type="ChEBI" id="CHEBI:60530"/>
        <dbReference type="ChEBI" id="CHEBI:175763"/>
        <dbReference type="EC" id="2.5.1.141"/>
    </reaction>
</comment>
<dbReference type="EMBL" id="DTAK01000056">
    <property type="protein sequence ID" value="HGU59890.1"/>
    <property type="molecule type" value="Genomic_DNA"/>
</dbReference>
<feature type="transmembrane region" description="Helical" evidence="11">
    <location>
        <begin position="228"/>
        <end position="249"/>
    </location>
</feature>
<dbReference type="EMBL" id="DTPI01000010">
    <property type="protein sequence ID" value="HGE65921.1"/>
    <property type="molecule type" value="Genomic_DNA"/>
</dbReference>
<dbReference type="UniPathway" id="UPA00834">
    <property type="reaction ID" value="UER00712"/>
</dbReference>
<comment type="pathway">
    <text evidence="3 11">Porphyrin-containing compound metabolism; heme O biosynthesis; heme O from protoheme: step 1/1.</text>
</comment>
<keyword evidence="9 11" id="KW-0472">Membrane</keyword>
<comment type="subcellular location">
    <subcellularLocation>
        <location evidence="2 11">Cell membrane</location>
        <topology evidence="2 11">Multi-pass membrane protein</topology>
    </subcellularLocation>
</comment>
<dbReference type="CDD" id="cd13957">
    <property type="entry name" value="PT_UbiA_Cox10"/>
    <property type="match status" value="1"/>
</dbReference>
<keyword evidence="11" id="KW-1003">Cell membrane</keyword>
<evidence type="ECO:0000256" key="6">
    <source>
        <dbReference type="ARBA" id="ARBA00022692"/>
    </source>
</evidence>
<keyword evidence="7 11" id="KW-1133">Transmembrane helix</keyword>
<dbReference type="EMBL" id="DRUC01000081">
    <property type="protein sequence ID" value="HHF48588.1"/>
    <property type="molecule type" value="Genomic_DNA"/>
</dbReference>
<keyword evidence="5 11" id="KW-0808">Transferase</keyword>
<protein>
    <recommendedName>
        <fullName evidence="11">Protoheme IX farnesyltransferase</fullName>
        <ecNumber evidence="11">2.5.1.141</ecNumber>
    </recommendedName>
    <alternativeName>
        <fullName evidence="11">Heme B farnesyltransferase</fullName>
    </alternativeName>
    <alternativeName>
        <fullName evidence="11">Heme O synthase</fullName>
    </alternativeName>
</protein>
<evidence type="ECO:0000256" key="1">
    <source>
        <dbReference type="ARBA" id="ARBA00004019"/>
    </source>
</evidence>
<evidence type="ECO:0000256" key="11">
    <source>
        <dbReference type="HAMAP-Rule" id="MF_00154"/>
    </source>
</evidence>
<comment type="miscellaneous">
    <text evidence="11">Carbon 2 of the heme B porphyrin ring is defined according to the Fischer nomenclature.</text>
</comment>
<keyword evidence="8 11" id="KW-0350">Heme biosynthesis</keyword>